<dbReference type="InterPro" id="IPR002048">
    <property type="entry name" value="EF_hand_dom"/>
</dbReference>
<feature type="signal peptide" evidence="2">
    <location>
        <begin position="1"/>
        <end position="22"/>
    </location>
</feature>
<feature type="compositionally biased region" description="Basic and acidic residues" evidence="1">
    <location>
        <begin position="91"/>
        <end position="102"/>
    </location>
</feature>
<dbReference type="EMBL" id="JBHSGG010000002">
    <property type="protein sequence ID" value="MFC4726796.1"/>
    <property type="molecule type" value="Genomic_DNA"/>
</dbReference>
<feature type="compositionally biased region" description="Basic and acidic residues" evidence="1">
    <location>
        <begin position="35"/>
        <end position="50"/>
    </location>
</feature>
<reference evidence="5" key="1">
    <citation type="journal article" date="2019" name="Int. J. Syst. Evol. Microbiol.">
        <title>The Global Catalogue of Microorganisms (GCM) 10K type strain sequencing project: providing services to taxonomists for standard genome sequencing and annotation.</title>
        <authorList>
            <consortium name="The Broad Institute Genomics Platform"/>
            <consortium name="The Broad Institute Genome Sequencing Center for Infectious Disease"/>
            <person name="Wu L."/>
            <person name="Ma J."/>
        </authorList>
    </citation>
    <scope>NUCLEOTIDE SEQUENCE [LARGE SCALE GENOMIC DNA]</scope>
    <source>
        <strain evidence="5">CGMCC 1.13574</strain>
    </source>
</reference>
<feature type="region of interest" description="Disordered" evidence="1">
    <location>
        <begin position="73"/>
        <end position="102"/>
    </location>
</feature>
<evidence type="ECO:0000256" key="1">
    <source>
        <dbReference type="SAM" id="MobiDB-lite"/>
    </source>
</evidence>
<feature type="compositionally biased region" description="Basic and acidic residues" evidence="1">
    <location>
        <begin position="73"/>
        <end position="83"/>
    </location>
</feature>
<feature type="chain" id="PRO_5046752835" description="EF-hand domain-containing protein" evidence="2">
    <location>
        <begin position="23"/>
        <end position="102"/>
    </location>
</feature>
<dbReference type="PROSITE" id="PS50222">
    <property type="entry name" value="EF_HAND_2"/>
    <property type="match status" value="1"/>
</dbReference>
<gene>
    <name evidence="4" type="ORF">ACFO3Q_01205</name>
</gene>
<name>A0ABV9NEQ9_9GAMM</name>
<dbReference type="SUPFAM" id="SSF47473">
    <property type="entry name" value="EF-hand"/>
    <property type="match status" value="1"/>
</dbReference>
<dbReference type="RefSeq" id="WP_377002749.1">
    <property type="nucleotide sequence ID" value="NZ_JBHSGG010000002.1"/>
</dbReference>
<keyword evidence="2" id="KW-0732">Signal</keyword>
<dbReference type="Proteomes" id="UP001595892">
    <property type="component" value="Unassembled WGS sequence"/>
</dbReference>
<dbReference type="InterPro" id="IPR018247">
    <property type="entry name" value="EF_Hand_1_Ca_BS"/>
</dbReference>
<feature type="region of interest" description="Disordered" evidence="1">
    <location>
        <begin position="31"/>
        <end position="50"/>
    </location>
</feature>
<evidence type="ECO:0000256" key="2">
    <source>
        <dbReference type="SAM" id="SignalP"/>
    </source>
</evidence>
<sequence length="102" mass="11025">MTPASIRAAVAAAVLAAGPVLATDHMSWDQLDADGDGRVSREEAGGHERLAAEWDAIDTDGDGTISQAEYEVWRSADHAQDAEREADDGDDHEHHEDTTREE</sequence>
<proteinExistence type="predicted"/>
<evidence type="ECO:0000313" key="4">
    <source>
        <dbReference type="EMBL" id="MFC4726796.1"/>
    </source>
</evidence>
<accession>A0ABV9NEQ9</accession>
<organism evidence="4 5">
    <name type="scientific">Coralloluteibacterium thermophilum</name>
    <dbReference type="NCBI Taxonomy" id="2707049"/>
    <lineage>
        <taxon>Bacteria</taxon>
        <taxon>Pseudomonadati</taxon>
        <taxon>Pseudomonadota</taxon>
        <taxon>Gammaproteobacteria</taxon>
        <taxon>Lysobacterales</taxon>
        <taxon>Lysobacteraceae</taxon>
        <taxon>Coralloluteibacterium</taxon>
    </lineage>
</organism>
<dbReference type="Pfam" id="PF13202">
    <property type="entry name" value="EF-hand_5"/>
    <property type="match status" value="2"/>
</dbReference>
<comment type="caution">
    <text evidence="4">The sequence shown here is derived from an EMBL/GenBank/DDBJ whole genome shotgun (WGS) entry which is preliminary data.</text>
</comment>
<protein>
    <recommendedName>
        <fullName evidence="3">EF-hand domain-containing protein</fullName>
    </recommendedName>
</protein>
<dbReference type="Gene3D" id="1.10.238.10">
    <property type="entry name" value="EF-hand"/>
    <property type="match status" value="1"/>
</dbReference>
<evidence type="ECO:0000259" key="3">
    <source>
        <dbReference type="PROSITE" id="PS50222"/>
    </source>
</evidence>
<feature type="domain" description="EF-hand" evidence="3">
    <location>
        <begin position="45"/>
        <end position="80"/>
    </location>
</feature>
<dbReference type="PROSITE" id="PS00018">
    <property type="entry name" value="EF_HAND_1"/>
    <property type="match status" value="1"/>
</dbReference>
<keyword evidence="5" id="KW-1185">Reference proteome</keyword>
<evidence type="ECO:0000313" key="5">
    <source>
        <dbReference type="Proteomes" id="UP001595892"/>
    </source>
</evidence>
<dbReference type="InterPro" id="IPR011992">
    <property type="entry name" value="EF-hand-dom_pair"/>
</dbReference>